<sequence>MKTLHRLSSPVYLLENKEAQAISVFTEKTHAAQRVMSVIQSMLLKVNHDVMGAGLAWETYVENNTRELVSLSEAKRQKLAPWFDSNRQLETEKTSTGKVDLETFLESLS</sequence>
<organism evidence="1">
    <name type="scientific">Aplanochytrium stocchinoi</name>
    <dbReference type="NCBI Taxonomy" id="215587"/>
    <lineage>
        <taxon>Eukaryota</taxon>
        <taxon>Sar</taxon>
        <taxon>Stramenopiles</taxon>
        <taxon>Bigyra</taxon>
        <taxon>Labyrinthulomycetes</taxon>
        <taxon>Thraustochytrida</taxon>
        <taxon>Thraustochytriidae</taxon>
        <taxon>Aplanochytrium</taxon>
    </lineage>
</organism>
<proteinExistence type="predicted"/>
<accession>A0A7S3LGE5</accession>
<gene>
    <name evidence="1" type="ORF">ASTO00021_LOCUS373</name>
</gene>
<protein>
    <submittedName>
        <fullName evidence="1">Uncharacterized protein</fullName>
    </submittedName>
</protein>
<dbReference type="EMBL" id="HBIN01000789">
    <property type="protein sequence ID" value="CAE0430052.1"/>
    <property type="molecule type" value="Transcribed_RNA"/>
</dbReference>
<evidence type="ECO:0000313" key="1">
    <source>
        <dbReference type="EMBL" id="CAE0430052.1"/>
    </source>
</evidence>
<name>A0A7S3LGE5_9STRA</name>
<reference evidence="1" key="1">
    <citation type="submission" date="2021-01" db="EMBL/GenBank/DDBJ databases">
        <authorList>
            <person name="Corre E."/>
            <person name="Pelletier E."/>
            <person name="Niang G."/>
            <person name="Scheremetjew M."/>
            <person name="Finn R."/>
            <person name="Kale V."/>
            <person name="Holt S."/>
            <person name="Cochrane G."/>
            <person name="Meng A."/>
            <person name="Brown T."/>
            <person name="Cohen L."/>
        </authorList>
    </citation>
    <scope>NUCLEOTIDE SEQUENCE</scope>
    <source>
        <strain evidence="1">GSBS06</strain>
    </source>
</reference>
<dbReference type="AlphaFoldDB" id="A0A7S3LGE5"/>